<organism evidence="1 2">
    <name type="scientific">Portunus trituberculatus</name>
    <name type="common">Swimming crab</name>
    <name type="synonym">Neptunus trituberculatus</name>
    <dbReference type="NCBI Taxonomy" id="210409"/>
    <lineage>
        <taxon>Eukaryota</taxon>
        <taxon>Metazoa</taxon>
        <taxon>Ecdysozoa</taxon>
        <taxon>Arthropoda</taxon>
        <taxon>Crustacea</taxon>
        <taxon>Multicrustacea</taxon>
        <taxon>Malacostraca</taxon>
        <taxon>Eumalacostraca</taxon>
        <taxon>Eucarida</taxon>
        <taxon>Decapoda</taxon>
        <taxon>Pleocyemata</taxon>
        <taxon>Brachyura</taxon>
        <taxon>Eubrachyura</taxon>
        <taxon>Portunoidea</taxon>
        <taxon>Portunidae</taxon>
        <taxon>Portuninae</taxon>
        <taxon>Portunus</taxon>
    </lineage>
</organism>
<sequence length="43" mass="4691">MHRDHRPIALVPGAAGRRGCTEIIILPLWVSKNTNGGKTLVKL</sequence>
<protein>
    <submittedName>
        <fullName evidence="1">Uncharacterized protein</fullName>
    </submittedName>
</protein>
<evidence type="ECO:0000313" key="1">
    <source>
        <dbReference type="EMBL" id="MPD04005.1"/>
    </source>
</evidence>
<accession>A0A5B7KHF4</accession>
<gene>
    <name evidence="1" type="ORF">E2C01_099672</name>
</gene>
<dbReference type="Proteomes" id="UP000324222">
    <property type="component" value="Unassembled WGS sequence"/>
</dbReference>
<keyword evidence="2" id="KW-1185">Reference proteome</keyword>
<comment type="caution">
    <text evidence="1">The sequence shown here is derived from an EMBL/GenBank/DDBJ whole genome shotgun (WGS) entry which is preliminary data.</text>
</comment>
<evidence type="ECO:0000313" key="2">
    <source>
        <dbReference type="Proteomes" id="UP000324222"/>
    </source>
</evidence>
<name>A0A5B7KHF4_PORTR</name>
<reference evidence="1 2" key="1">
    <citation type="submission" date="2019-05" db="EMBL/GenBank/DDBJ databases">
        <title>Another draft genome of Portunus trituberculatus and its Hox gene families provides insights of decapod evolution.</title>
        <authorList>
            <person name="Jeong J.-H."/>
            <person name="Song I."/>
            <person name="Kim S."/>
            <person name="Choi T."/>
            <person name="Kim D."/>
            <person name="Ryu S."/>
            <person name="Kim W."/>
        </authorList>
    </citation>
    <scope>NUCLEOTIDE SEQUENCE [LARGE SCALE GENOMIC DNA]</scope>
    <source>
        <tissue evidence="1">Muscle</tissue>
    </source>
</reference>
<dbReference type="AlphaFoldDB" id="A0A5B7KHF4"/>
<proteinExistence type="predicted"/>
<dbReference type="EMBL" id="VSRR010139031">
    <property type="protein sequence ID" value="MPD04005.1"/>
    <property type="molecule type" value="Genomic_DNA"/>
</dbReference>